<evidence type="ECO:0000313" key="9">
    <source>
        <dbReference type="Proteomes" id="UP000679312"/>
    </source>
</evidence>
<name>A0ABD7ETY3_AERJA</name>
<keyword evidence="4 6" id="KW-1133">Transmembrane helix</keyword>
<organism evidence="8 9">
    <name type="scientific">Aeromonas jandaei</name>
    <dbReference type="NCBI Taxonomy" id="650"/>
    <lineage>
        <taxon>Bacteria</taxon>
        <taxon>Pseudomonadati</taxon>
        <taxon>Pseudomonadota</taxon>
        <taxon>Gammaproteobacteria</taxon>
        <taxon>Aeromonadales</taxon>
        <taxon>Aeromonadaceae</taxon>
        <taxon>Aeromonas</taxon>
    </lineage>
</organism>
<evidence type="ECO:0000256" key="3">
    <source>
        <dbReference type="ARBA" id="ARBA00022692"/>
    </source>
</evidence>
<dbReference type="Proteomes" id="UP000679312">
    <property type="component" value="Chromosome"/>
</dbReference>
<dbReference type="PIRSF" id="PIRSF028513">
    <property type="entry name" value="LptC"/>
    <property type="match status" value="1"/>
</dbReference>
<dbReference type="EMBL" id="CP053881">
    <property type="protein sequence ID" value="QWL64464.1"/>
    <property type="molecule type" value="Genomic_DNA"/>
</dbReference>
<dbReference type="PANTHER" id="PTHR37481:SF1">
    <property type="entry name" value="LIPOPOLYSACCHARIDE EXPORT SYSTEM PROTEIN LPTC"/>
    <property type="match status" value="1"/>
</dbReference>
<dbReference type="PANTHER" id="PTHR37481">
    <property type="entry name" value="LIPOPOLYSACCHARIDE EXPORT SYSTEM PROTEIN LPTC"/>
    <property type="match status" value="1"/>
</dbReference>
<dbReference type="Pfam" id="PF06835">
    <property type="entry name" value="LptC"/>
    <property type="match status" value="1"/>
</dbReference>
<dbReference type="GO" id="GO:0043165">
    <property type="term" value="P:Gram-negative-bacterium-type cell outer membrane assembly"/>
    <property type="evidence" value="ECO:0007669"/>
    <property type="project" value="UniProtKB-UniRule"/>
</dbReference>
<keyword evidence="2 6" id="KW-0997">Cell inner membrane</keyword>
<gene>
    <name evidence="6 8" type="primary">lptC</name>
    <name evidence="8" type="ORF">HQ399_20575</name>
</gene>
<keyword evidence="5 6" id="KW-0472">Membrane</keyword>
<dbReference type="InterPro" id="IPR026265">
    <property type="entry name" value="LptC"/>
</dbReference>
<comment type="similarity">
    <text evidence="6 7">Belongs to the LptC family.</text>
</comment>
<evidence type="ECO:0000313" key="8">
    <source>
        <dbReference type="EMBL" id="QWL64464.1"/>
    </source>
</evidence>
<evidence type="ECO:0000256" key="1">
    <source>
        <dbReference type="ARBA" id="ARBA00022475"/>
    </source>
</evidence>
<dbReference type="RefSeq" id="WP_215802240.1">
    <property type="nucleotide sequence ID" value="NZ_CP053881.1"/>
</dbReference>
<comment type="subcellular location">
    <subcellularLocation>
        <location evidence="6">Cell inner membrane</location>
        <topology evidence="6">Single-pass membrane protein</topology>
    </subcellularLocation>
</comment>
<sequence length="186" mass="21563">MSRQTLLFGLLFLVALVAWQLGKVELVPEAKVKTEHYQPDFVSRDLVTTRFDVNGKRTERLESEYAEYFQILEQATFEKPVVYMFDEQGQAEWKVTAETGVLNTDDNVILRDKVHLDGLLPDSFISKLDTPYMELDLVTQDVRSNRQVNILGQDFQTEGVGLKGHLDRKYFELLDQGHAIYFNEKR</sequence>
<evidence type="ECO:0000256" key="2">
    <source>
        <dbReference type="ARBA" id="ARBA00022519"/>
    </source>
</evidence>
<evidence type="ECO:0000256" key="7">
    <source>
        <dbReference type="PIRNR" id="PIRNR028513"/>
    </source>
</evidence>
<evidence type="ECO:0000256" key="5">
    <source>
        <dbReference type="ARBA" id="ARBA00023136"/>
    </source>
</evidence>
<comment type="subunit">
    <text evidence="6">Component of the lipopolysaccharide transport and assembly complex. Interacts with LptA and the LptBFG transporter complex.</text>
</comment>
<keyword evidence="1 6" id="KW-1003">Cell membrane</keyword>
<evidence type="ECO:0000256" key="4">
    <source>
        <dbReference type="ARBA" id="ARBA00022989"/>
    </source>
</evidence>
<dbReference type="InterPro" id="IPR010664">
    <property type="entry name" value="LipoPS_assembly_LptC-rel"/>
</dbReference>
<dbReference type="AlphaFoldDB" id="A0ABD7ETY3"/>
<evidence type="ECO:0000256" key="6">
    <source>
        <dbReference type="HAMAP-Rule" id="MF_01915"/>
    </source>
</evidence>
<dbReference type="Gene3D" id="2.60.450.10">
    <property type="entry name" value="Lipopolysaccharide (LPS) transport protein A like domain"/>
    <property type="match status" value="1"/>
</dbReference>
<keyword evidence="3 6" id="KW-0812">Transmembrane</keyword>
<comment type="function">
    <text evidence="6">Involved in the assembly of lipopolysaccharide (LPS). Required for the translocation of LPS from the inner membrane to the outer membrane. Facilitates the transfer of LPS from the inner membrane to the periplasmic protein LptA. Could be a docking site for LptA.</text>
</comment>
<dbReference type="NCBIfam" id="TIGR04409">
    <property type="entry name" value="LptC_YrbK"/>
    <property type="match status" value="1"/>
</dbReference>
<dbReference type="GO" id="GO:0015920">
    <property type="term" value="P:lipopolysaccharide transport"/>
    <property type="evidence" value="ECO:0007669"/>
    <property type="project" value="UniProtKB-UniRule"/>
</dbReference>
<reference evidence="8 9" key="1">
    <citation type="journal article" date="2021" name="Front. Microbiol.">
        <title>Prevalence and Genetic Analysis of Chromosomal mcr-3/7 in Aeromonas From U.S. Animal-Derived Samples.</title>
        <authorList>
            <person name="Wang Y."/>
            <person name="Hou N."/>
            <person name="Rasooly R."/>
            <person name="Gu Y."/>
            <person name="He X."/>
        </authorList>
    </citation>
    <scope>NUCLEOTIDE SEQUENCE [LARGE SCALE GENOMIC DNA]</scope>
    <source>
        <strain evidence="8 9">4608</strain>
    </source>
</reference>
<dbReference type="GO" id="GO:0005886">
    <property type="term" value="C:plasma membrane"/>
    <property type="evidence" value="ECO:0007669"/>
    <property type="project" value="UniProtKB-SubCell"/>
</dbReference>
<dbReference type="HAMAP" id="MF_01915">
    <property type="entry name" value="LPS_assembly_LptC"/>
    <property type="match status" value="1"/>
</dbReference>
<accession>A0ABD7ETY3</accession>
<dbReference type="InterPro" id="IPR052363">
    <property type="entry name" value="LPS_export_LptC"/>
</dbReference>
<protein>
    <recommendedName>
        <fullName evidence="6 7">Lipopolysaccharide export system protein LptC</fullName>
    </recommendedName>
</protein>
<proteinExistence type="inferred from homology"/>
<comment type="function">
    <text evidence="7">Required for the translocation of lipopolysaccharide (LPS) from the inner membrane to the outer membrane.</text>
</comment>